<reference evidence="2 3" key="2">
    <citation type="journal article" date="2017" name="Sci. Rep.">
        <title>Ant-infecting Ophiocordyceps genomes reveal a high diversity of potential behavioral manipulation genes and a possible major role for enterotoxins.</title>
        <authorList>
            <person name="de Bekker C."/>
            <person name="Ohm R.A."/>
            <person name="Evans H.C."/>
            <person name="Brachmann A."/>
            <person name="Hughes D.P."/>
        </authorList>
    </citation>
    <scope>NUCLEOTIDE SEQUENCE [LARGE SCALE GENOMIC DNA]</scope>
    <source>
        <strain evidence="2 3">SC16a</strain>
    </source>
</reference>
<dbReference type="EMBL" id="LAZP02000873">
    <property type="protein sequence ID" value="PFH55525.1"/>
    <property type="molecule type" value="Genomic_DNA"/>
</dbReference>
<comment type="caution">
    <text evidence="2">The sequence shown here is derived from an EMBL/GenBank/DDBJ whole genome shotgun (WGS) entry which is preliminary data.</text>
</comment>
<keyword evidence="1" id="KW-0732">Signal</keyword>
<dbReference type="Proteomes" id="UP000037136">
    <property type="component" value="Unassembled WGS sequence"/>
</dbReference>
<organism evidence="2 3">
    <name type="scientific">Ophiocordyceps unilateralis</name>
    <name type="common">Zombie-ant fungus</name>
    <name type="synonym">Torrubia unilateralis</name>
    <dbReference type="NCBI Taxonomy" id="268505"/>
    <lineage>
        <taxon>Eukaryota</taxon>
        <taxon>Fungi</taxon>
        <taxon>Dikarya</taxon>
        <taxon>Ascomycota</taxon>
        <taxon>Pezizomycotina</taxon>
        <taxon>Sordariomycetes</taxon>
        <taxon>Hypocreomycetidae</taxon>
        <taxon>Hypocreales</taxon>
        <taxon>Ophiocordycipitaceae</taxon>
        <taxon>Ophiocordyceps</taxon>
    </lineage>
</organism>
<evidence type="ECO:0000313" key="2">
    <source>
        <dbReference type="EMBL" id="PFH55525.1"/>
    </source>
</evidence>
<accession>A0A2A9P227</accession>
<keyword evidence="3" id="KW-1185">Reference proteome</keyword>
<evidence type="ECO:0000256" key="1">
    <source>
        <dbReference type="SAM" id="SignalP"/>
    </source>
</evidence>
<proteinExistence type="predicted"/>
<dbReference type="AlphaFoldDB" id="A0A2A9P227"/>
<name>A0A2A9P227_OPHUN</name>
<protein>
    <submittedName>
        <fullName evidence="2">Uncharacterized protein</fullName>
    </submittedName>
</protein>
<dbReference type="OrthoDB" id="4509278at2759"/>
<gene>
    <name evidence="2" type="ORF">XA68_18115</name>
</gene>
<reference evidence="2 3" key="1">
    <citation type="journal article" date="2015" name="BMC Genomics">
        <title>Gene expression during zombie ant biting behavior reflects the complexity underlying fungal parasitic behavioral manipulation.</title>
        <authorList>
            <person name="de Bekker C."/>
            <person name="Ohm R.A."/>
            <person name="Loreto R.G."/>
            <person name="Sebastian A."/>
            <person name="Albert I."/>
            <person name="Merrow M."/>
            <person name="Brachmann A."/>
            <person name="Hughes D.P."/>
        </authorList>
    </citation>
    <scope>NUCLEOTIDE SEQUENCE [LARGE SCALE GENOMIC DNA]</scope>
    <source>
        <strain evidence="2 3">SC16a</strain>
    </source>
</reference>
<feature type="chain" id="PRO_5013174086" evidence="1">
    <location>
        <begin position="23"/>
        <end position="153"/>
    </location>
</feature>
<sequence>MAHTIIISIIALGATGLTGVVAARDEVQTAHLTFRAVSSPETYRLAVRADGKPVKTGHDALNVSHIDAPDYLARALCKFQTSREVKLSTTVAKDGVTQQVVLDPPQPVLTVRCQGQCVYTYGACYDTNNQPVGPCCNGLCVATRCRPWNLGHP</sequence>
<evidence type="ECO:0000313" key="3">
    <source>
        <dbReference type="Proteomes" id="UP000037136"/>
    </source>
</evidence>
<feature type="signal peptide" evidence="1">
    <location>
        <begin position="1"/>
        <end position="22"/>
    </location>
</feature>